<evidence type="ECO:0000313" key="5">
    <source>
        <dbReference type="EMBL" id="EDW16364.2"/>
    </source>
</evidence>
<feature type="region of interest" description="Disordered" evidence="2">
    <location>
        <begin position="662"/>
        <end position="682"/>
    </location>
</feature>
<feature type="compositionally biased region" description="Low complexity" evidence="2">
    <location>
        <begin position="715"/>
        <end position="726"/>
    </location>
</feature>
<feature type="compositionally biased region" description="Low complexity" evidence="2">
    <location>
        <begin position="337"/>
        <end position="351"/>
    </location>
</feature>
<feature type="region of interest" description="Disordered" evidence="2">
    <location>
        <begin position="1125"/>
        <end position="1146"/>
    </location>
</feature>
<feature type="compositionally biased region" description="Low complexity" evidence="2">
    <location>
        <begin position="236"/>
        <end position="247"/>
    </location>
</feature>
<dbReference type="InParanoid" id="B4K751"/>
<dbReference type="OrthoDB" id="68076at2759"/>
<feature type="compositionally biased region" description="Basic residues" evidence="2">
    <location>
        <begin position="662"/>
        <end position="671"/>
    </location>
</feature>
<dbReference type="Pfam" id="PF08729">
    <property type="entry name" value="HUN"/>
    <property type="match status" value="1"/>
</dbReference>
<feature type="compositionally biased region" description="Low complexity" evidence="2">
    <location>
        <begin position="1033"/>
        <end position="1044"/>
    </location>
</feature>
<feature type="region of interest" description="Disordered" evidence="2">
    <location>
        <begin position="1023"/>
        <end position="1044"/>
    </location>
</feature>
<feature type="compositionally biased region" description="Low complexity" evidence="2">
    <location>
        <begin position="212"/>
        <end position="228"/>
    </location>
</feature>
<evidence type="ECO:0000259" key="3">
    <source>
        <dbReference type="Pfam" id="PF08729"/>
    </source>
</evidence>
<dbReference type="PANTHER" id="PTHR21669:SF28">
    <property type="entry name" value="YEMANUCLEIN"/>
    <property type="match status" value="1"/>
</dbReference>
<keyword evidence="1" id="KW-0597">Phosphoprotein</keyword>
<organism evidence="5 6">
    <name type="scientific">Drosophila mojavensis</name>
    <name type="common">Fruit fly</name>
    <dbReference type="NCBI Taxonomy" id="7230"/>
    <lineage>
        <taxon>Eukaryota</taxon>
        <taxon>Metazoa</taxon>
        <taxon>Ecdysozoa</taxon>
        <taxon>Arthropoda</taxon>
        <taxon>Hexapoda</taxon>
        <taxon>Insecta</taxon>
        <taxon>Pterygota</taxon>
        <taxon>Neoptera</taxon>
        <taxon>Endopterygota</taxon>
        <taxon>Diptera</taxon>
        <taxon>Brachycera</taxon>
        <taxon>Muscomorpha</taxon>
        <taxon>Ephydroidea</taxon>
        <taxon>Drosophilidae</taxon>
        <taxon>Drosophila</taxon>
    </lineage>
</organism>
<dbReference type="Pfam" id="PF14075">
    <property type="entry name" value="UBN_AB"/>
    <property type="match status" value="1"/>
</dbReference>
<feature type="compositionally biased region" description="Low complexity" evidence="2">
    <location>
        <begin position="364"/>
        <end position="373"/>
    </location>
</feature>
<dbReference type="eggNOG" id="KOG4786">
    <property type="taxonomic scope" value="Eukaryota"/>
</dbReference>
<dbReference type="FunCoup" id="B4K751">
    <property type="interactions" value="1299"/>
</dbReference>
<evidence type="ECO:0000256" key="1">
    <source>
        <dbReference type="ARBA" id="ARBA00022553"/>
    </source>
</evidence>
<feature type="compositionally biased region" description="Basic and acidic residues" evidence="2">
    <location>
        <begin position="194"/>
        <end position="205"/>
    </location>
</feature>
<feature type="compositionally biased region" description="Basic and acidic residues" evidence="2">
    <location>
        <begin position="434"/>
        <end position="446"/>
    </location>
</feature>
<dbReference type="EMBL" id="CH933806">
    <property type="protein sequence ID" value="EDW16364.2"/>
    <property type="molecule type" value="Genomic_DNA"/>
</dbReference>
<evidence type="ECO:0000313" key="6">
    <source>
        <dbReference type="Proteomes" id="UP000009192"/>
    </source>
</evidence>
<feature type="compositionally biased region" description="Polar residues" evidence="2">
    <location>
        <begin position="868"/>
        <end position="877"/>
    </location>
</feature>
<feature type="compositionally biased region" description="Low complexity" evidence="2">
    <location>
        <begin position="852"/>
        <end position="867"/>
    </location>
</feature>
<feature type="region of interest" description="Disordered" evidence="2">
    <location>
        <begin position="706"/>
        <end position="753"/>
    </location>
</feature>
<evidence type="ECO:0000256" key="2">
    <source>
        <dbReference type="SAM" id="MobiDB-lite"/>
    </source>
</evidence>
<feature type="region of interest" description="Disordered" evidence="2">
    <location>
        <begin position="1"/>
        <end position="29"/>
    </location>
</feature>
<feature type="region of interest" description="Disordered" evidence="2">
    <location>
        <begin position="804"/>
        <end position="877"/>
    </location>
</feature>
<dbReference type="AlphaFoldDB" id="B4K751"/>
<feature type="compositionally biased region" description="Low complexity" evidence="2">
    <location>
        <begin position="811"/>
        <end position="823"/>
    </location>
</feature>
<dbReference type="KEGG" id="dmo:Dmoj_GI10491"/>
<gene>
    <name evidence="5" type="primary">Dmoj\GI10491</name>
    <name evidence="5" type="ORF">Dmoj_GI10491</name>
</gene>
<dbReference type="GO" id="GO:0006325">
    <property type="term" value="P:chromatin organization"/>
    <property type="evidence" value="ECO:0007669"/>
    <property type="project" value="TreeGrafter"/>
</dbReference>
<name>B4K751_DROMO</name>
<feature type="compositionally biased region" description="Gly residues" evidence="2">
    <location>
        <begin position="1126"/>
        <end position="1137"/>
    </location>
</feature>
<evidence type="ECO:0008006" key="7">
    <source>
        <dbReference type="Google" id="ProtNLM"/>
    </source>
</evidence>
<proteinExistence type="predicted"/>
<feature type="region of interest" description="Disordered" evidence="2">
    <location>
        <begin position="421"/>
        <end position="446"/>
    </location>
</feature>
<dbReference type="Proteomes" id="UP000009192">
    <property type="component" value="Unassembled WGS sequence"/>
</dbReference>
<sequence>MSKLGEHKRVSLTTISTQRSITNSNEAGFSSMPPTFSRFGDFLDPDAMQASKSSKSATKSVRLELEMFETDSNRYPEFNYSKLLYLEKKKAKMLKEKANNGRTDPFADNDDDVARIAKELEAKYGNAYARGRSRRKKEEFYDIGMGYDESDSFIDNTEAYDEILPEEVETLEGGFYINCGALEFKNLNKKSSTRRTDAIIKMPERSRKRVVSSSSDESTESSSDSSSDIEQKQVTNNKINNNNNNADNGEDEDDDDDDDDDDEDDEDDDDDDDDSDSDDSESIEGSDSESESLDEDTNGTSNSAKKKFKQCDLKRPKSSSASKQKIHSANAKKPSSKLKSVPSSSSNSPRPITIDNSDTDERQAQAQAQALKKVVKTTTVKDMLKAKRDSFLKSQGQLDGPSKNAVNGEVKCITTTIIDSSSDNDDTDSASEQGKSDKLPKSKDVNENLRSADTILPATLDREILVNINSFKELVRSRELCGKRFYFDGKLTTLLLKIYEALLCTERNERNMVFAHLEYQLQLPKYFILRKAKALRAKEEKNKTTNALERLRKAVAEVMPKAIANYEIELHKFAELAAADVNAEHPPKMPRKKFQWTNELRERLYEVYQARWTSYAVLGKRKDSLEQFINGYLKDKIVDVWATGWMRYEDLQREIERHKNASKKLKEKAKKQSLGTATTTAVTTSTIQTTTTNNYLKQVDDLTVAEQSRSRANSDTDSATSASSNSVKRKLELPPSSNVATTQPKPSAKPPKIKFQKQLAATLAQMSQVSSALPMPPTNIETMSLPAVNNYLKQFEDLTVIAPQSRSCGNSDTDSVKSASSSSLKRKLETPALGGTTQSKQGSKPPKKKKQQISPLPQQPQPQAQSQMTQLDTLMSQPSTSAQAAALNAAVVAAAASMLELASPTKTDHSIYNLISAASMNPTAVSVGAPINSLPQTAAHSTASIMTSRPVPHIINLDDYKSPSDILQTSQQLAANKWQSVPVSKEQPPVPPAVVRCESSSESDGVEIVGVYPAVVKQILPNKTKPKSKASQKSKPTSVISTTGTVPNGVNGTLGFNLENMYVYNNNNTAPKMGTGVIRATAATNTVETLGYDLSRSPQIMKKLSELSALDKQLKWSPCSLLSGAGTSGGAGAGAGASAGKPTTHQ</sequence>
<keyword evidence="6" id="KW-1185">Reference proteome</keyword>
<dbReference type="PANTHER" id="PTHR21669">
    <property type="entry name" value="CAPZ-INTERACTING PROTEIN AND RELATED PROTEINS"/>
    <property type="match status" value="1"/>
</dbReference>
<feature type="compositionally biased region" description="Polar residues" evidence="2">
    <location>
        <begin position="11"/>
        <end position="29"/>
    </location>
</feature>
<evidence type="ECO:0000259" key="4">
    <source>
        <dbReference type="Pfam" id="PF14075"/>
    </source>
</evidence>
<accession>B4K751</accession>
<feature type="domain" description="Hpc2-related" evidence="3">
    <location>
        <begin position="133"/>
        <end position="183"/>
    </location>
</feature>
<dbReference type="InterPro" id="IPR014840">
    <property type="entry name" value="HRD"/>
</dbReference>
<reference evidence="5 6" key="1">
    <citation type="journal article" date="2007" name="Nature">
        <title>Evolution of genes and genomes on the Drosophila phylogeny.</title>
        <authorList>
            <consortium name="Drosophila 12 Genomes Consortium"/>
            <person name="Clark A.G."/>
            <person name="Eisen M.B."/>
            <person name="Smith D.R."/>
            <person name="Bergman C.M."/>
            <person name="Oliver B."/>
            <person name="Markow T.A."/>
            <person name="Kaufman T.C."/>
            <person name="Kellis M."/>
            <person name="Gelbart W."/>
            <person name="Iyer V.N."/>
            <person name="Pollard D.A."/>
            <person name="Sackton T.B."/>
            <person name="Larracuente A.M."/>
            <person name="Singh N.D."/>
            <person name="Abad J.P."/>
            <person name="Abt D.N."/>
            <person name="Adryan B."/>
            <person name="Aguade M."/>
            <person name="Akashi H."/>
            <person name="Anderson W.W."/>
            <person name="Aquadro C.F."/>
            <person name="Ardell D.H."/>
            <person name="Arguello R."/>
            <person name="Artieri C.G."/>
            <person name="Barbash D.A."/>
            <person name="Barker D."/>
            <person name="Barsanti P."/>
            <person name="Batterham P."/>
            <person name="Batzoglou S."/>
            <person name="Begun D."/>
            <person name="Bhutkar A."/>
            <person name="Blanco E."/>
            <person name="Bosak S.A."/>
            <person name="Bradley R.K."/>
            <person name="Brand A.D."/>
            <person name="Brent M.R."/>
            <person name="Brooks A.N."/>
            <person name="Brown R.H."/>
            <person name="Butlin R.K."/>
            <person name="Caggese C."/>
            <person name="Calvi B.R."/>
            <person name="Bernardo de Carvalho A."/>
            <person name="Caspi A."/>
            <person name="Castrezana S."/>
            <person name="Celniker S.E."/>
            <person name="Chang J.L."/>
            <person name="Chapple C."/>
            <person name="Chatterji S."/>
            <person name="Chinwalla A."/>
            <person name="Civetta A."/>
            <person name="Clifton S.W."/>
            <person name="Comeron J.M."/>
            <person name="Costello J.C."/>
            <person name="Coyne J.A."/>
            <person name="Daub J."/>
            <person name="David R.G."/>
            <person name="Delcher A.L."/>
            <person name="Delehaunty K."/>
            <person name="Do C.B."/>
            <person name="Ebling H."/>
            <person name="Edwards K."/>
            <person name="Eickbush T."/>
            <person name="Evans J.D."/>
            <person name="Filipski A."/>
            <person name="Findeiss S."/>
            <person name="Freyhult E."/>
            <person name="Fulton L."/>
            <person name="Fulton R."/>
            <person name="Garcia A.C."/>
            <person name="Gardiner A."/>
            <person name="Garfield D.A."/>
            <person name="Garvin B.E."/>
            <person name="Gibson G."/>
            <person name="Gilbert D."/>
            <person name="Gnerre S."/>
            <person name="Godfrey J."/>
            <person name="Good R."/>
            <person name="Gotea V."/>
            <person name="Gravely B."/>
            <person name="Greenberg A.J."/>
            <person name="Griffiths-Jones S."/>
            <person name="Gross S."/>
            <person name="Guigo R."/>
            <person name="Gustafson E.A."/>
            <person name="Haerty W."/>
            <person name="Hahn M.W."/>
            <person name="Halligan D.L."/>
            <person name="Halpern A.L."/>
            <person name="Halter G.M."/>
            <person name="Han M.V."/>
            <person name="Heger A."/>
            <person name="Hillier L."/>
            <person name="Hinrichs A.S."/>
            <person name="Holmes I."/>
            <person name="Hoskins R.A."/>
            <person name="Hubisz M.J."/>
            <person name="Hultmark D."/>
            <person name="Huntley M.A."/>
            <person name="Jaffe D.B."/>
            <person name="Jagadeeshan S."/>
            <person name="Jeck W.R."/>
            <person name="Johnson J."/>
            <person name="Jones C.D."/>
            <person name="Jordan W.C."/>
            <person name="Karpen G.H."/>
            <person name="Kataoka E."/>
            <person name="Keightley P.D."/>
            <person name="Kheradpour P."/>
            <person name="Kirkness E.F."/>
            <person name="Koerich L.B."/>
            <person name="Kristiansen K."/>
            <person name="Kudrna D."/>
            <person name="Kulathinal R.J."/>
            <person name="Kumar S."/>
            <person name="Kwok R."/>
            <person name="Lander E."/>
            <person name="Langley C.H."/>
            <person name="Lapoint R."/>
            <person name="Lazzaro B.P."/>
            <person name="Lee S.J."/>
            <person name="Levesque L."/>
            <person name="Li R."/>
            <person name="Lin C.F."/>
            <person name="Lin M.F."/>
            <person name="Lindblad-Toh K."/>
            <person name="Llopart A."/>
            <person name="Long M."/>
            <person name="Low L."/>
            <person name="Lozovsky E."/>
            <person name="Lu J."/>
            <person name="Luo M."/>
            <person name="Machado C.A."/>
            <person name="Makalowski W."/>
            <person name="Marzo M."/>
            <person name="Matsuda M."/>
            <person name="Matzkin L."/>
            <person name="McAllister B."/>
            <person name="McBride C.S."/>
            <person name="McKernan B."/>
            <person name="McKernan K."/>
            <person name="Mendez-Lago M."/>
            <person name="Minx P."/>
            <person name="Mollenhauer M.U."/>
            <person name="Montooth K."/>
            <person name="Mount S.M."/>
            <person name="Mu X."/>
            <person name="Myers E."/>
            <person name="Negre B."/>
            <person name="Newfeld S."/>
            <person name="Nielsen R."/>
            <person name="Noor M.A."/>
            <person name="O'Grady P."/>
            <person name="Pachter L."/>
            <person name="Papaceit M."/>
            <person name="Parisi M.J."/>
            <person name="Parisi M."/>
            <person name="Parts L."/>
            <person name="Pedersen J.S."/>
            <person name="Pesole G."/>
            <person name="Phillippy A.M."/>
            <person name="Ponting C.P."/>
            <person name="Pop M."/>
            <person name="Porcelli D."/>
            <person name="Powell J.R."/>
            <person name="Prohaska S."/>
            <person name="Pruitt K."/>
            <person name="Puig M."/>
            <person name="Quesneville H."/>
            <person name="Ram K.R."/>
            <person name="Rand D."/>
            <person name="Rasmussen M.D."/>
            <person name="Reed L.K."/>
            <person name="Reenan R."/>
            <person name="Reily A."/>
            <person name="Remington K.A."/>
            <person name="Rieger T.T."/>
            <person name="Ritchie M.G."/>
            <person name="Robin C."/>
            <person name="Rogers Y.H."/>
            <person name="Rohde C."/>
            <person name="Rozas J."/>
            <person name="Rubenfield M.J."/>
            <person name="Ruiz A."/>
            <person name="Russo S."/>
            <person name="Salzberg S.L."/>
            <person name="Sanchez-Gracia A."/>
            <person name="Saranga D.J."/>
            <person name="Sato H."/>
            <person name="Schaeffer S.W."/>
            <person name="Schatz M.C."/>
            <person name="Schlenke T."/>
            <person name="Schwartz R."/>
            <person name="Segarra C."/>
            <person name="Singh R.S."/>
            <person name="Sirot L."/>
            <person name="Sirota M."/>
            <person name="Sisneros N.B."/>
            <person name="Smith C.D."/>
            <person name="Smith T.F."/>
            <person name="Spieth J."/>
            <person name="Stage D.E."/>
            <person name="Stark A."/>
            <person name="Stephan W."/>
            <person name="Strausberg R.L."/>
            <person name="Strempel S."/>
            <person name="Sturgill D."/>
            <person name="Sutton G."/>
            <person name="Sutton G.G."/>
            <person name="Tao W."/>
            <person name="Teichmann S."/>
            <person name="Tobari Y.N."/>
            <person name="Tomimura Y."/>
            <person name="Tsolas J.M."/>
            <person name="Valente V.L."/>
            <person name="Venter E."/>
            <person name="Venter J.C."/>
            <person name="Vicario S."/>
            <person name="Vieira F.G."/>
            <person name="Vilella A.J."/>
            <person name="Villasante A."/>
            <person name="Walenz B."/>
            <person name="Wang J."/>
            <person name="Wasserman M."/>
            <person name="Watts T."/>
            <person name="Wilson D."/>
            <person name="Wilson R.K."/>
            <person name="Wing R.A."/>
            <person name="Wolfner M.F."/>
            <person name="Wong A."/>
            <person name="Wong G.K."/>
            <person name="Wu C.I."/>
            <person name="Wu G."/>
            <person name="Yamamoto D."/>
            <person name="Yang H.P."/>
            <person name="Yang S.P."/>
            <person name="Yorke J.A."/>
            <person name="Yoshida K."/>
            <person name="Zdobnov E."/>
            <person name="Zhang P."/>
            <person name="Zhang Y."/>
            <person name="Zimin A.V."/>
            <person name="Baldwin J."/>
            <person name="Abdouelleil A."/>
            <person name="Abdulkadir J."/>
            <person name="Abebe A."/>
            <person name="Abera B."/>
            <person name="Abreu J."/>
            <person name="Acer S.C."/>
            <person name="Aftuck L."/>
            <person name="Alexander A."/>
            <person name="An P."/>
            <person name="Anderson E."/>
            <person name="Anderson S."/>
            <person name="Arachi H."/>
            <person name="Azer M."/>
            <person name="Bachantsang P."/>
            <person name="Barry A."/>
            <person name="Bayul T."/>
            <person name="Berlin A."/>
            <person name="Bessette D."/>
            <person name="Bloom T."/>
            <person name="Blye J."/>
            <person name="Boguslavskiy L."/>
            <person name="Bonnet C."/>
            <person name="Boukhgalter B."/>
            <person name="Bourzgui I."/>
            <person name="Brown A."/>
            <person name="Cahill P."/>
            <person name="Channer S."/>
            <person name="Cheshatsang Y."/>
            <person name="Chuda L."/>
            <person name="Citroen M."/>
            <person name="Collymore A."/>
            <person name="Cooke P."/>
            <person name="Costello M."/>
            <person name="D'Aco K."/>
            <person name="Daza R."/>
            <person name="De Haan G."/>
            <person name="DeGray S."/>
            <person name="DeMaso C."/>
            <person name="Dhargay N."/>
            <person name="Dooley K."/>
            <person name="Dooley E."/>
            <person name="Doricent M."/>
            <person name="Dorje P."/>
            <person name="Dorjee K."/>
            <person name="Dupes A."/>
            <person name="Elong R."/>
            <person name="Falk J."/>
            <person name="Farina A."/>
            <person name="Faro S."/>
            <person name="Ferguson D."/>
            <person name="Fisher S."/>
            <person name="Foley C.D."/>
            <person name="Franke A."/>
            <person name="Friedrich D."/>
            <person name="Gadbois L."/>
            <person name="Gearin G."/>
            <person name="Gearin C.R."/>
            <person name="Giannoukos G."/>
            <person name="Goode T."/>
            <person name="Graham J."/>
            <person name="Grandbois E."/>
            <person name="Grewal S."/>
            <person name="Gyaltsen K."/>
            <person name="Hafez N."/>
            <person name="Hagos B."/>
            <person name="Hall J."/>
            <person name="Henson C."/>
            <person name="Hollinger A."/>
            <person name="Honan T."/>
            <person name="Huard M.D."/>
            <person name="Hughes L."/>
            <person name="Hurhula B."/>
            <person name="Husby M.E."/>
            <person name="Kamat A."/>
            <person name="Kanga B."/>
            <person name="Kashin S."/>
            <person name="Khazanovich D."/>
            <person name="Kisner P."/>
            <person name="Lance K."/>
            <person name="Lara M."/>
            <person name="Lee W."/>
            <person name="Lennon N."/>
            <person name="Letendre F."/>
            <person name="LeVine R."/>
            <person name="Lipovsky A."/>
            <person name="Liu X."/>
            <person name="Liu J."/>
            <person name="Liu S."/>
            <person name="Lokyitsang T."/>
            <person name="Lokyitsang Y."/>
            <person name="Lubonja R."/>
            <person name="Lui A."/>
            <person name="MacDonald P."/>
            <person name="Magnisalis V."/>
            <person name="Maru K."/>
            <person name="Matthews C."/>
            <person name="McCusker W."/>
            <person name="McDonough S."/>
            <person name="Mehta T."/>
            <person name="Meldrim J."/>
            <person name="Meneus L."/>
            <person name="Mihai O."/>
            <person name="Mihalev A."/>
            <person name="Mihova T."/>
            <person name="Mittelman R."/>
            <person name="Mlenga V."/>
            <person name="Montmayeur A."/>
            <person name="Mulrain L."/>
            <person name="Navidi A."/>
            <person name="Naylor J."/>
            <person name="Negash T."/>
            <person name="Nguyen T."/>
            <person name="Nguyen N."/>
            <person name="Nicol R."/>
            <person name="Norbu C."/>
            <person name="Norbu N."/>
            <person name="Novod N."/>
            <person name="O'Neill B."/>
            <person name="Osman S."/>
            <person name="Markiewicz E."/>
            <person name="Oyono O.L."/>
            <person name="Patti C."/>
            <person name="Phunkhang P."/>
            <person name="Pierre F."/>
            <person name="Priest M."/>
            <person name="Raghuraman S."/>
            <person name="Rege F."/>
            <person name="Reyes R."/>
            <person name="Rise C."/>
            <person name="Rogov P."/>
            <person name="Ross K."/>
            <person name="Ryan E."/>
            <person name="Settipalli S."/>
            <person name="Shea T."/>
            <person name="Sherpa N."/>
            <person name="Shi L."/>
            <person name="Shih D."/>
            <person name="Sparrow T."/>
            <person name="Spaulding J."/>
            <person name="Stalker J."/>
            <person name="Stange-Thomann N."/>
            <person name="Stavropoulos S."/>
            <person name="Stone C."/>
            <person name="Strader C."/>
            <person name="Tesfaye S."/>
            <person name="Thomson T."/>
            <person name="Thoulutsang Y."/>
            <person name="Thoulutsang D."/>
            <person name="Topham K."/>
            <person name="Topping I."/>
            <person name="Tsamla T."/>
            <person name="Vassiliev H."/>
            <person name="Vo A."/>
            <person name="Wangchuk T."/>
            <person name="Wangdi T."/>
            <person name="Weiand M."/>
            <person name="Wilkinson J."/>
            <person name="Wilson A."/>
            <person name="Yadav S."/>
            <person name="Young G."/>
            <person name="Yu Q."/>
            <person name="Zembek L."/>
            <person name="Zhong D."/>
            <person name="Zimmer A."/>
            <person name="Zwirko Z."/>
            <person name="Jaffe D.B."/>
            <person name="Alvarez P."/>
            <person name="Brockman W."/>
            <person name="Butler J."/>
            <person name="Chin C."/>
            <person name="Gnerre S."/>
            <person name="Grabherr M."/>
            <person name="Kleber M."/>
            <person name="Mauceli E."/>
            <person name="MacCallum I."/>
        </authorList>
    </citation>
    <scope>NUCLEOTIDE SEQUENCE [LARGE SCALE GENOMIC DNA]</scope>
    <source>
        <strain evidence="6">Tucson 15081-1352.22</strain>
    </source>
</reference>
<dbReference type="InterPro" id="IPR026947">
    <property type="entry name" value="UBN_middle_dom"/>
</dbReference>
<dbReference type="HOGENOM" id="CLU_282458_0_0_1"/>
<feature type="domain" description="Ubinuclein middle" evidence="4">
    <location>
        <begin position="456"/>
        <end position="653"/>
    </location>
</feature>
<feature type="compositionally biased region" description="Low complexity" evidence="2">
    <location>
        <begin position="672"/>
        <end position="682"/>
    </location>
</feature>
<protein>
    <recommendedName>
        <fullName evidence="7">Hpc2-related domain-containing protein</fullName>
    </recommendedName>
</protein>
<feature type="compositionally biased region" description="Acidic residues" evidence="2">
    <location>
        <begin position="248"/>
        <end position="297"/>
    </location>
</feature>
<dbReference type="GO" id="GO:0005634">
    <property type="term" value="C:nucleus"/>
    <property type="evidence" value="ECO:0007669"/>
    <property type="project" value="TreeGrafter"/>
</dbReference>
<feature type="compositionally biased region" description="Polar residues" evidence="2">
    <location>
        <begin position="735"/>
        <end position="745"/>
    </location>
</feature>
<feature type="region of interest" description="Disordered" evidence="2">
    <location>
        <begin position="192"/>
        <end position="373"/>
    </location>
</feature>